<dbReference type="EC" id="2.4.1.-" evidence="10"/>
<evidence type="ECO:0000256" key="2">
    <source>
        <dbReference type="ARBA" id="ARBA00008661"/>
    </source>
</evidence>
<reference evidence="11 12" key="1">
    <citation type="submission" date="2022-05" db="EMBL/GenBank/DDBJ databases">
        <authorList>
            <consortium name="Genoscope - CEA"/>
            <person name="William W."/>
        </authorList>
    </citation>
    <scope>NUCLEOTIDE SEQUENCE [LARGE SCALE GENOMIC DNA]</scope>
</reference>
<evidence type="ECO:0000313" key="12">
    <source>
        <dbReference type="Proteomes" id="UP001159405"/>
    </source>
</evidence>
<evidence type="ECO:0000256" key="3">
    <source>
        <dbReference type="ARBA" id="ARBA00022676"/>
    </source>
</evidence>
<keyword evidence="9" id="KW-0472">Membrane</keyword>
<keyword evidence="7" id="KW-1133">Transmembrane helix</keyword>
<dbReference type="PANTHER" id="PTHR11214">
    <property type="entry name" value="BETA-1,3-N-ACETYLGLUCOSAMINYLTRANSFERASE"/>
    <property type="match status" value="1"/>
</dbReference>
<organism evidence="11 12">
    <name type="scientific">Porites lobata</name>
    <dbReference type="NCBI Taxonomy" id="104759"/>
    <lineage>
        <taxon>Eukaryota</taxon>
        <taxon>Metazoa</taxon>
        <taxon>Cnidaria</taxon>
        <taxon>Anthozoa</taxon>
        <taxon>Hexacorallia</taxon>
        <taxon>Scleractinia</taxon>
        <taxon>Fungiina</taxon>
        <taxon>Poritidae</taxon>
        <taxon>Porites</taxon>
    </lineage>
</organism>
<proteinExistence type="inferred from homology"/>
<gene>
    <name evidence="11" type="ORF">PLOB_00034860</name>
</gene>
<keyword evidence="4" id="KW-0808">Transferase</keyword>
<evidence type="ECO:0000313" key="11">
    <source>
        <dbReference type="EMBL" id="CAH3130893.1"/>
    </source>
</evidence>
<comment type="similarity">
    <text evidence="2 10">Belongs to the glycosyltransferase 31 family.</text>
</comment>
<protein>
    <recommendedName>
        <fullName evidence="10">Hexosyltransferase</fullName>
        <ecNumber evidence="10">2.4.1.-</ecNumber>
    </recommendedName>
</protein>
<dbReference type="Pfam" id="PF01762">
    <property type="entry name" value="Galactosyl_T"/>
    <property type="match status" value="1"/>
</dbReference>
<evidence type="ECO:0000256" key="8">
    <source>
        <dbReference type="ARBA" id="ARBA00023034"/>
    </source>
</evidence>
<keyword evidence="8 10" id="KW-0333">Golgi apparatus</keyword>
<comment type="subcellular location">
    <subcellularLocation>
        <location evidence="1 10">Golgi apparatus membrane</location>
        <topology evidence="1 10">Single-pass type II membrane protein</topology>
    </subcellularLocation>
</comment>
<dbReference type="InterPro" id="IPR002659">
    <property type="entry name" value="Glyco_trans_31"/>
</dbReference>
<keyword evidence="6" id="KW-0735">Signal-anchor</keyword>
<dbReference type="PANTHER" id="PTHR11214:SF3">
    <property type="entry name" value="BETA-1,3-GALACTOSYLTRANSFERASE 6"/>
    <property type="match status" value="1"/>
</dbReference>
<dbReference type="EMBL" id="CALNXK010000048">
    <property type="protein sequence ID" value="CAH3130893.1"/>
    <property type="molecule type" value="Genomic_DNA"/>
</dbReference>
<evidence type="ECO:0000256" key="1">
    <source>
        <dbReference type="ARBA" id="ARBA00004323"/>
    </source>
</evidence>
<dbReference type="Gene3D" id="3.90.550.50">
    <property type="match status" value="1"/>
</dbReference>
<dbReference type="Proteomes" id="UP001159405">
    <property type="component" value="Unassembled WGS sequence"/>
</dbReference>
<keyword evidence="3 10" id="KW-0328">Glycosyltransferase</keyword>
<evidence type="ECO:0000256" key="10">
    <source>
        <dbReference type="RuleBase" id="RU363063"/>
    </source>
</evidence>
<evidence type="ECO:0000256" key="4">
    <source>
        <dbReference type="ARBA" id="ARBA00022679"/>
    </source>
</evidence>
<evidence type="ECO:0000256" key="9">
    <source>
        <dbReference type="ARBA" id="ARBA00023136"/>
    </source>
</evidence>
<evidence type="ECO:0000256" key="5">
    <source>
        <dbReference type="ARBA" id="ARBA00022692"/>
    </source>
</evidence>
<accession>A0ABN8P2N9</accession>
<keyword evidence="5" id="KW-0812">Transmembrane</keyword>
<name>A0ABN8P2N9_9CNID</name>
<keyword evidence="12" id="KW-1185">Reference proteome</keyword>
<comment type="caution">
    <text evidence="11">The sequence shown here is derived from an EMBL/GenBank/DDBJ whole genome shotgun (WGS) entry which is preliminary data.</text>
</comment>
<evidence type="ECO:0000256" key="7">
    <source>
        <dbReference type="ARBA" id="ARBA00022989"/>
    </source>
</evidence>
<sequence length="307" mass="36420">MIVPLTDLKEEENKHEVLLLVIVSSAPRRYDRRNAIRQTWMSKCDTGKVVLICIFFTDGLQLEEAQTSKLLKELSIFKDIKFSPTDIDAMIFGERFLYQILWAKAKFNFQFLLRVDDDYFICMERLLYELPFRPKNNLSWGVYHCHDEDLVYMDESWALFSQDVIQQFLSQDPQTMLCHPFGDQTFTLWINASTLNLNDFNDHRLHYWPPAGKLEKFYSIKNVCDKFLGIHGSYPDVMRYLWLNNNDSPKDITDLTLLRESCFFQKVFDVNKFKGVYGHKPRRCLEKPRWVSMLKSWEGSESLDLTR</sequence>
<evidence type="ECO:0000256" key="6">
    <source>
        <dbReference type="ARBA" id="ARBA00022968"/>
    </source>
</evidence>